<dbReference type="RefSeq" id="WP_160359745.1">
    <property type="nucleotide sequence ID" value="NZ_WSRQ01000023.1"/>
</dbReference>
<organism evidence="1 2">
    <name type="scientific">Clostridium chromiireducens</name>
    <dbReference type="NCBI Taxonomy" id="225345"/>
    <lineage>
        <taxon>Bacteria</taxon>
        <taxon>Bacillati</taxon>
        <taxon>Bacillota</taxon>
        <taxon>Clostridia</taxon>
        <taxon>Eubacteriales</taxon>
        <taxon>Clostridiaceae</taxon>
        <taxon>Clostridium</taxon>
    </lineage>
</organism>
<dbReference type="AlphaFoldDB" id="A0A964RNV4"/>
<protein>
    <submittedName>
        <fullName evidence="1">Uncharacterized protein</fullName>
    </submittedName>
</protein>
<evidence type="ECO:0000313" key="1">
    <source>
        <dbReference type="EMBL" id="MVX64920.1"/>
    </source>
</evidence>
<sequence length="74" mass="7877">MASMFISATAVLTSTTSSTKNSARSYGDNKGSFKIVLDNLVTARIISSDKTTAKLFLAKSLMITVMVSVEIAKI</sequence>
<proteinExistence type="predicted"/>
<dbReference type="EMBL" id="WSRQ01000023">
    <property type="protein sequence ID" value="MVX64920.1"/>
    <property type="molecule type" value="Genomic_DNA"/>
</dbReference>
<evidence type="ECO:0000313" key="2">
    <source>
        <dbReference type="Proteomes" id="UP000656077"/>
    </source>
</evidence>
<accession>A0A964RNV4</accession>
<dbReference type="Proteomes" id="UP000656077">
    <property type="component" value="Unassembled WGS sequence"/>
</dbReference>
<name>A0A964RNV4_9CLOT</name>
<reference evidence="1" key="1">
    <citation type="submission" date="2019-12" db="EMBL/GenBank/DDBJ databases">
        <title>Microbes associate with the intestines of laboratory mice.</title>
        <authorList>
            <person name="Navarre W."/>
            <person name="Wong E."/>
        </authorList>
    </citation>
    <scope>NUCLEOTIDE SEQUENCE</scope>
    <source>
        <strain evidence="1">NM79_F5</strain>
    </source>
</reference>
<gene>
    <name evidence="1" type="ORF">GKZ28_14590</name>
</gene>
<comment type="caution">
    <text evidence="1">The sequence shown here is derived from an EMBL/GenBank/DDBJ whole genome shotgun (WGS) entry which is preliminary data.</text>
</comment>